<protein>
    <submittedName>
        <fullName evidence="3">Diguanylate cyclase (GGDEF) domain-containing protein</fullName>
    </submittedName>
</protein>
<dbReference type="PANTHER" id="PTHR44757:SF2">
    <property type="entry name" value="BIOFILM ARCHITECTURE MAINTENANCE PROTEIN MBAA"/>
    <property type="match status" value="1"/>
</dbReference>
<dbReference type="InterPro" id="IPR035965">
    <property type="entry name" value="PAS-like_dom_sf"/>
</dbReference>
<dbReference type="NCBIfam" id="TIGR00254">
    <property type="entry name" value="GGDEF"/>
    <property type="match status" value="1"/>
</dbReference>
<dbReference type="SUPFAM" id="SSF55073">
    <property type="entry name" value="Nucleotide cyclase"/>
    <property type="match status" value="1"/>
</dbReference>
<dbReference type="Pfam" id="PF00990">
    <property type="entry name" value="GGDEF"/>
    <property type="match status" value="1"/>
</dbReference>
<keyword evidence="1" id="KW-0472">Membrane</keyword>
<dbReference type="InterPro" id="IPR000160">
    <property type="entry name" value="GGDEF_dom"/>
</dbReference>
<dbReference type="PROSITE" id="PS50887">
    <property type="entry name" value="GGDEF"/>
    <property type="match status" value="1"/>
</dbReference>
<dbReference type="EMBL" id="FMJE01000003">
    <property type="protein sequence ID" value="SCM81507.1"/>
    <property type="molecule type" value="Genomic_DNA"/>
</dbReference>
<dbReference type="AlphaFoldDB" id="A0A212LVP6"/>
<proteinExistence type="predicted"/>
<dbReference type="SUPFAM" id="SSF55785">
    <property type="entry name" value="PYP-like sensor domain (PAS domain)"/>
    <property type="match status" value="1"/>
</dbReference>
<name>A0A212LVP6_9FIRM</name>
<feature type="transmembrane region" description="Helical" evidence="1">
    <location>
        <begin position="34"/>
        <end position="53"/>
    </location>
</feature>
<evidence type="ECO:0000259" key="2">
    <source>
        <dbReference type="PROSITE" id="PS50887"/>
    </source>
</evidence>
<dbReference type="PANTHER" id="PTHR44757">
    <property type="entry name" value="DIGUANYLATE CYCLASE DGCP"/>
    <property type="match status" value="1"/>
</dbReference>
<evidence type="ECO:0000313" key="3">
    <source>
        <dbReference type="EMBL" id="SCM81507.1"/>
    </source>
</evidence>
<dbReference type="Gene3D" id="3.30.70.270">
    <property type="match status" value="1"/>
</dbReference>
<dbReference type="RefSeq" id="WP_288184529.1">
    <property type="nucleotide sequence ID" value="NZ_LT608335.1"/>
</dbReference>
<sequence>MLIFSEFEEFFQNKCIPVGILGIVGVAFSVKQPWAGIFIPGLLMLILLSILYFQGMEDAEQSSRECSYSQDEIKRLLNLVPTPVVLITKADWQLVQLNRAASDLFALAPAVAAGKYMTDFFGTDQKVWSAWRELLHYGVVQEELPLYRHTGVALVMAVTGNVSLMGKPHLILSMTDITAKHIEAKRLEQLATIDGMTGLLNRQAFQEKLVLALKAAGEEKRGLCLAYMDLDGLKQVNDTYGHREGDWYINIFATLLRNGVSENDFVGRVGGDEFAIVFTKCSQQTVEVCIRKMQQQLELTASRLEKPYTMQVSVGMIAVPDGENIDVESLLHKADYAMYQQKYVRQPSPVKTTS</sequence>
<keyword evidence="1" id="KW-0812">Transmembrane</keyword>
<dbReference type="InterPro" id="IPR052155">
    <property type="entry name" value="Biofilm_reg_signaling"/>
</dbReference>
<dbReference type="InterPro" id="IPR029787">
    <property type="entry name" value="Nucleotide_cyclase"/>
</dbReference>
<dbReference type="InterPro" id="IPR043128">
    <property type="entry name" value="Rev_trsase/Diguanyl_cyclase"/>
</dbReference>
<evidence type="ECO:0000256" key="1">
    <source>
        <dbReference type="SAM" id="Phobius"/>
    </source>
</evidence>
<gene>
    <name evidence="3" type="ORF">KL86SPO_31686</name>
</gene>
<dbReference type="CDD" id="cd01949">
    <property type="entry name" value="GGDEF"/>
    <property type="match status" value="1"/>
</dbReference>
<organism evidence="3">
    <name type="scientific">uncultured Sporomusa sp</name>
    <dbReference type="NCBI Taxonomy" id="307249"/>
    <lineage>
        <taxon>Bacteria</taxon>
        <taxon>Bacillati</taxon>
        <taxon>Bacillota</taxon>
        <taxon>Negativicutes</taxon>
        <taxon>Selenomonadales</taxon>
        <taxon>Sporomusaceae</taxon>
        <taxon>Sporomusa</taxon>
        <taxon>environmental samples</taxon>
    </lineage>
</organism>
<dbReference type="Gene3D" id="3.30.450.20">
    <property type="entry name" value="PAS domain"/>
    <property type="match status" value="1"/>
</dbReference>
<dbReference type="SMART" id="SM00267">
    <property type="entry name" value="GGDEF"/>
    <property type="match status" value="1"/>
</dbReference>
<keyword evidence="1" id="KW-1133">Transmembrane helix</keyword>
<reference evidence="3" key="1">
    <citation type="submission" date="2016-08" db="EMBL/GenBank/DDBJ databases">
        <authorList>
            <person name="Seilhamer J.J."/>
        </authorList>
    </citation>
    <scope>NUCLEOTIDE SEQUENCE</scope>
    <source>
        <strain evidence="3">86</strain>
    </source>
</reference>
<feature type="domain" description="GGDEF" evidence="2">
    <location>
        <begin position="221"/>
        <end position="354"/>
    </location>
</feature>
<accession>A0A212LVP6</accession>